<evidence type="ECO:0000313" key="8">
    <source>
        <dbReference type="EMBL" id="SDO97496.1"/>
    </source>
</evidence>
<keyword evidence="9" id="KW-1185">Reference proteome</keyword>
<evidence type="ECO:0000256" key="2">
    <source>
        <dbReference type="ARBA" id="ARBA00022448"/>
    </source>
</evidence>
<keyword evidence="3 6" id="KW-0812">Transmembrane</keyword>
<dbReference type="InterPro" id="IPR000515">
    <property type="entry name" value="MetI-like"/>
</dbReference>
<dbReference type="PANTHER" id="PTHR30177:SF4">
    <property type="entry name" value="OSMOPROTECTANT IMPORT PERMEASE PROTEIN OSMW"/>
    <property type="match status" value="1"/>
</dbReference>
<accession>A0A1H0NY76</accession>
<evidence type="ECO:0000256" key="3">
    <source>
        <dbReference type="ARBA" id="ARBA00022692"/>
    </source>
</evidence>
<feature type="domain" description="ABC transmembrane type-1" evidence="7">
    <location>
        <begin position="20"/>
        <end position="199"/>
    </location>
</feature>
<name>A0A1H0NY76_9CLOT</name>
<dbReference type="GO" id="GO:0055085">
    <property type="term" value="P:transmembrane transport"/>
    <property type="evidence" value="ECO:0007669"/>
    <property type="project" value="InterPro"/>
</dbReference>
<dbReference type="GO" id="GO:0005886">
    <property type="term" value="C:plasma membrane"/>
    <property type="evidence" value="ECO:0007669"/>
    <property type="project" value="UniProtKB-SubCell"/>
</dbReference>
<dbReference type="InterPro" id="IPR035906">
    <property type="entry name" value="MetI-like_sf"/>
</dbReference>
<dbReference type="Pfam" id="PF00528">
    <property type="entry name" value="BPD_transp_1"/>
    <property type="match status" value="1"/>
</dbReference>
<comment type="subcellular location">
    <subcellularLocation>
        <location evidence="6">Cell membrane</location>
        <topology evidence="6">Multi-pass membrane protein</topology>
    </subcellularLocation>
    <subcellularLocation>
        <location evidence="1">Membrane</location>
        <topology evidence="1">Multi-pass membrane protein</topology>
    </subcellularLocation>
</comment>
<dbReference type="RefSeq" id="WP_089966399.1">
    <property type="nucleotide sequence ID" value="NZ_FNJM01000001.1"/>
</dbReference>
<evidence type="ECO:0000256" key="4">
    <source>
        <dbReference type="ARBA" id="ARBA00022989"/>
    </source>
</evidence>
<evidence type="ECO:0000313" key="9">
    <source>
        <dbReference type="Proteomes" id="UP000198597"/>
    </source>
</evidence>
<dbReference type="InterPro" id="IPR051204">
    <property type="entry name" value="ABC_transp_perm/SBD"/>
</dbReference>
<feature type="transmembrane region" description="Helical" evidence="6">
    <location>
        <begin position="147"/>
        <end position="173"/>
    </location>
</feature>
<evidence type="ECO:0000256" key="5">
    <source>
        <dbReference type="ARBA" id="ARBA00023136"/>
    </source>
</evidence>
<feature type="transmembrane region" description="Helical" evidence="6">
    <location>
        <begin position="179"/>
        <end position="202"/>
    </location>
</feature>
<comment type="similarity">
    <text evidence="6">Belongs to the binding-protein-dependent transport system permease family.</text>
</comment>
<organism evidence="8 9">
    <name type="scientific">Clostridium gasigenes</name>
    <dbReference type="NCBI Taxonomy" id="94869"/>
    <lineage>
        <taxon>Bacteria</taxon>
        <taxon>Bacillati</taxon>
        <taxon>Bacillota</taxon>
        <taxon>Clostridia</taxon>
        <taxon>Eubacteriales</taxon>
        <taxon>Clostridiaceae</taxon>
        <taxon>Clostridium</taxon>
    </lineage>
</organism>
<gene>
    <name evidence="8" type="ORF">SAMN04488529_101998</name>
</gene>
<reference evidence="8 9" key="1">
    <citation type="submission" date="2016-10" db="EMBL/GenBank/DDBJ databases">
        <authorList>
            <person name="de Groot N.N."/>
        </authorList>
    </citation>
    <scope>NUCLEOTIDE SEQUENCE [LARGE SCALE GENOMIC DNA]</scope>
    <source>
        <strain evidence="8 9">DSM 12272</strain>
    </source>
</reference>
<evidence type="ECO:0000256" key="6">
    <source>
        <dbReference type="RuleBase" id="RU363032"/>
    </source>
</evidence>
<dbReference type="STRING" id="94869.SAMN04488529_101998"/>
<dbReference type="PANTHER" id="PTHR30177">
    <property type="entry name" value="GLYCINE BETAINE/L-PROLINE TRANSPORT SYSTEM PERMEASE PROTEIN PROW"/>
    <property type="match status" value="1"/>
</dbReference>
<dbReference type="OrthoDB" id="9801163at2"/>
<dbReference type="CDD" id="cd06261">
    <property type="entry name" value="TM_PBP2"/>
    <property type="match status" value="1"/>
</dbReference>
<dbReference type="GO" id="GO:0031460">
    <property type="term" value="P:glycine betaine transport"/>
    <property type="evidence" value="ECO:0007669"/>
    <property type="project" value="TreeGrafter"/>
</dbReference>
<dbReference type="EMBL" id="FNJM01000001">
    <property type="protein sequence ID" value="SDO97496.1"/>
    <property type="molecule type" value="Genomic_DNA"/>
</dbReference>
<dbReference type="SUPFAM" id="SSF161098">
    <property type="entry name" value="MetI-like"/>
    <property type="match status" value="1"/>
</dbReference>
<evidence type="ECO:0000259" key="7">
    <source>
        <dbReference type="PROSITE" id="PS50928"/>
    </source>
</evidence>
<feature type="transmembrane region" description="Helical" evidence="6">
    <location>
        <begin position="26"/>
        <end position="46"/>
    </location>
</feature>
<dbReference type="FunFam" id="1.10.3720.10:FF:000001">
    <property type="entry name" value="Glycine betaine ABC transporter, permease"/>
    <property type="match status" value="1"/>
</dbReference>
<dbReference type="Proteomes" id="UP000198597">
    <property type="component" value="Unassembled WGS sequence"/>
</dbReference>
<feature type="transmembrane region" description="Helical" evidence="6">
    <location>
        <begin position="53"/>
        <end position="74"/>
    </location>
</feature>
<keyword evidence="2 6" id="KW-0813">Transport</keyword>
<sequence length="214" mass="23248">MIKEVFQLYIDRWDFFLKLIIEHLKIAGFSILIAAIIGLVLGVLISEFKKTSTFILSITNFIYTIPSISLLGFLIPFSGIGNTTAIITLTIYALLPMVRNTYTGIENIDSSIIEAAKGMGSTSFEILYKIKLPLATTVILSGLRNMVVMTIALAGIASFIGAGGLGVAIYRGITTNNSIMTIAGSLLIALLALVADFIIGSVEKIIKRKWRLIQ</sequence>
<proteinExistence type="inferred from homology"/>
<protein>
    <submittedName>
        <fullName evidence="8">ABC-type proline/glycine betaine transport system, permease component</fullName>
    </submittedName>
</protein>
<keyword evidence="5 6" id="KW-0472">Membrane</keyword>
<dbReference type="AlphaFoldDB" id="A0A1H0NY76"/>
<dbReference type="PROSITE" id="PS50928">
    <property type="entry name" value="ABC_TM1"/>
    <property type="match status" value="1"/>
</dbReference>
<dbReference type="Gene3D" id="1.10.3720.10">
    <property type="entry name" value="MetI-like"/>
    <property type="match status" value="1"/>
</dbReference>
<feature type="transmembrane region" description="Helical" evidence="6">
    <location>
        <begin position="80"/>
        <end position="98"/>
    </location>
</feature>
<keyword evidence="4 6" id="KW-1133">Transmembrane helix</keyword>
<evidence type="ECO:0000256" key="1">
    <source>
        <dbReference type="ARBA" id="ARBA00004141"/>
    </source>
</evidence>